<gene>
    <name evidence="5" type="ORF">AVDCRST_MAG90-3205</name>
</gene>
<feature type="domain" description="Pilus formation protein N-terminal" evidence="4">
    <location>
        <begin position="5"/>
        <end position="53"/>
    </location>
</feature>
<dbReference type="PANTHER" id="PTHR30332:SF17">
    <property type="entry name" value="TYPE IV PILIATION SYSTEM PROTEIN DR_0774-RELATED"/>
    <property type="match status" value="1"/>
</dbReference>
<name>A0A6J4MPJ1_9HYPH</name>
<dbReference type="InterPro" id="IPR050810">
    <property type="entry name" value="Bact_Secretion_Sys_Channel"/>
</dbReference>
<dbReference type="InterPro" id="IPR001775">
    <property type="entry name" value="GspD/PilQ"/>
</dbReference>
<evidence type="ECO:0000256" key="1">
    <source>
        <dbReference type="RuleBase" id="RU004003"/>
    </source>
</evidence>
<dbReference type="InterPro" id="IPR004846">
    <property type="entry name" value="T2SS/T3SS_dom"/>
</dbReference>
<dbReference type="GO" id="GO:0015627">
    <property type="term" value="C:type II protein secretion system complex"/>
    <property type="evidence" value="ECO:0007669"/>
    <property type="project" value="TreeGrafter"/>
</dbReference>
<evidence type="ECO:0000259" key="3">
    <source>
        <dbReference type="Pfam" id="PF00263"/>
    </source>
</evidence>
<dbReference type="Pfam" id="PF13629">
    <property type="entry name" value="T2SS-T3SS_pil_N"/>
    <property type="match status" value="1"/>
</dbReference>
<feature type="non-terminal residue" evidence="5">
    <location>
        <position position="1"/>
    </location>
</feature>
<proteinExistence type="inferred from homology"/>
<evidence type="ECO:0000259" key="4">
    <source>
        <dbReference type="Pfam" id="PF13629"/>
    </source>
</evidence>
<comment type="similarity">
    <text evidence="1">Belongs to the bacterial secretin family.</text>
</comment>
<dbReference type="InterPro" id="IPR032789">
    <property type="entry name" value="T2SS-T3SS_pil_N"/>
</dbReference>
<dbReference type="Pfam" id="PF00263">
    <property type="entry name" value="Secretin"/>
    <property type="match status" value="1"/>
</dbReference>
<sequence length="422" mass="44650">RAFVDVVVGDPETADVMPLTDTTLYVLGQKIGTTNIAVYDAAKALVGVIEVEVGYNTPRLAADVARDGGGAGARVGSSNGRTVLSGSVEDGPDATRAVTLARQYGPDPVNDLKVRSPQQVMLEVRFVEASRSAGKAFGVKLQGARTDYNPDTGSVRQVAGASGLTSLTGLAGNVTPFGSMLVGVLAKGVQADVLISALEDRGLVRRLAEPNLVALSGEKASFLAGGEFPIPVAGDRDRITVDYKKFGVSLNFTPTVLSKGVINLKIEPEVSQIDPTTVVRTASVTVPGFIVRRASTTVELRDGQSFAIAGLLQSVNQETKEQLPWIGDIPIIGALFRSAAFEKKETELAIIVTPRLVKPTKPGERLRTPLDNAMPVNDIDRFLVGEQEIPVAEAEIRGKTRPPSRGHILDLRQDGSHVTAAN</sequence>
<evidence type="ECO:0000313" key="5">
    <source>
        <dbReference type="EMBL" id="CAA9363651.1"/>
    </source>
</evidence>
<accession>A0A6J4MPJ1</accession>
<dbReference type="GO" id="GO:0009306">
    <property type="term" value="P:protein secretion"/>
    <property type="evidence" value="ECO:0007669"/>
    <property type="project" value="InterPro"/>
</dbReference>
<feature type="domain" description="Type II/III secretion system secretin-like" evidence="3">
    <location>
        <begin position="197"/>
        <end position="358"/>
    </location>
</feature>
<dbReference type="PANTHER" id="PTHR30332">
    <property type="entry name" value="PROBABLE GENERAL SECRETION PATHWAY PROTEIN D"/>
    <property type="match status" value="1"/>
</dbReference>
<dbReference type="PRINTS" id="PR00811">
    <property type="entry name" value="BCTERIALGSPD"/>
</dbReference>
<organism evidence="5">
    <name type="scientific">uncultured Microvirga sp</name>
    <dbReference type="NCBI Taxonomy" id="412392"/>
    <lineage>
        <taxon>Bacteria</taxon>
        <taxon>Pseudomonadati</taxon>
        <taxon>Pseudomonadota</taxon>
        <taxon>Alphaproteobacteria</taxon>
        <taxon>Hyphomicrobiales</taxon>
        <taxon>Methylobacteriaceae</taxon>
        <taxon>Microvirga</taxon>
        <taxon>environmental samples</taxon>
    </lineage>
</organism>
<protein>
    <submittedName>
        <fullName evidence="5">Type II/IV secretion system secretin RcpA/CpaC, associated with Flp pilus assembly</fullName>
    </submittedName>
</protein>
<feature type="region of interest" description="Disordered" evidence="2">
    <location>
        <begin position="398"/>
        <end position="422"/>
    </location>
</feature>
<dbReference type="AlphaFoldDB" id="A0A6J4MPJ1"/>
<evidence type="ECO:0000256" key="2">
    <source>
        <dbReference type="SAM" id="MobiDB-lite"/>
    </source>
</evidence>
<dbReference type="EMBL" id="CADCUC010000677">
    <property type="protein sequence ID" value="CAA9363651.1"/>
    <property type="molecule type" value="Genomic_DNA"/>
</dbReference>
<reference evidence="5" key="1">
    <citation type="submission" date="2020-02" db="EMBL/GenBank/DDBJ databases">
        <authorList>
            <person name="Meier V. D."/>
        </authorList>
    </citation>
    <scope>NUCLEOTIDE SEQUENCE</scope>
    <source>
        <strain evidence="5">AVDCRST_MAG90</strain>
    </source>
</reference>